<evidence type="ECO:0000313" key="3">
    <source>
        <dbReference type="Proteomes" id="UP001595867"/>
    </source>
</evidence>
<dbReference type="Pfam" id="PF14024">
    <property type="entry name" value="DUF4240"/>
    <property type="match status" value="1"/>
</dbReference>
<organism evidence="2 3">
    <name type="scientific">Actinoplanes subglobosus</name>
    <dbReference type="NCBI Taxonomy" id="1547892"/>
    <lineage>
        <taxon>Bacteria</taxon>
        <taxon>Bacillati</taxon>
        <taxon>Actinomycetota</taxon>
        <taxon>Actinomycetes</taxon>
        <taxon>Micromonosporales</taxon>
        <taxon>Micromonosporaceae</taxon>
        <taxon>Actinoplanes</taxon>
    </lineage>
</organism>
<comment type="caution">
    <text evidence="2">The sequence shown here is derived from an EMBL/GenBank/DDBJ whole genome shotgun (WGS) entry which is preliminary data.</text>
</comment>
<protein>
    <submittedName>
        <fullName evidence="2">DUF4240 domain-containing protein</fullName>
    </submittedName>
</protein>
<keyword evidence="3" id="KW-1185">Reference proteome</keyword>
<dbReference type="RefSeq" id="WP_378066955.1">
    <property type="nucleotide sequence ID" value="NZ_JBHSBL010000013.1"/>
</dbReference>
<feature type="domain" description="DUF4240" evidence="1">
    <location>
        <begin position="1"/>
        <end position="130"/>
    </location>
</feature>
<dbReference type="InterPro" id="IPR025334">
    <property type="entry name" value="DUF4240"/>
</dbReference>
<sequence>MDVDDFWAIVDGARTGVDDTRTAEGAEQVAANVENRLIELGRAAAVGFSLRYDALGVPSYDWNLWAAAYLMKGGCSDDAFDYFRGWLVVQGRTVWERALQDPDTLAELDIDPDDDFLECEDMLGAGRGAFGEDDEFYAALDAARAGFPAGTFSGPLQGDDFDHEDEVEIRSRFPRLAAVYLD</sequence>
<evidence type="ECO:0000259" key="1">
    <source>
        <dbReference type="Pfam" id="PF14024"/>
    </source>
</evidence>
<proteinExistence type="predicted"/>
<reference evidence="3" key="1">
    <citation type="journal article" date="2019" name="Int. J. Syst. Evol. Microbiol.">
        <title>The Global Catalogue of Microorganisms (GCM) 10K type strain sequencing project: providing services to taxonomists for standard genome sequencing and annotation.</title>
        <authorList>
            <consortium name="The Broad Institute Genomics Platform"/>
            <consortium name="The Broad Institute Genome Sequencing Center for Infectious Disease"/>
            <person name="Wu L."/>
            <person name="Ma J."/>
        </authorList>
    </citation>
    <scope>NUCLEOTIDE SEQUENCE [LARGE SCALE GENOMIC DNA]</scope>
    <source>
        <strain evidence="3">TBRC 5832</strain>
    </source>
</reference>
<name>A0ABV8ISK5_9ACTN</name>
<gene>
    <name evidence="2" type="ORF">ACFO0C_13030</name>
</gene>
<dbReference type="Proteomes" id="UP001595867">
    <property type="component" value="Unassembled WGS sequence"/>
</dbReference>
<dbReference type="EMBL" id="JBHSBL010000013">
    <property type="protein sequence ID" value="MFC4065858.1"/>
    <property type="molecule type" value="Genomic_DNA"/>
</dbReference>
<accession>A0ABV8ISK5</accession>
<evidence type="ECO:0000313" key="2">
    <source>
        <dbReference type="EMBL" id="MFC4065858.1"/>
    </source>
</evidence>